<evidence type="ECO:0000256" key="2">
    <source>
        <dbReference type="SAM" id="MobiDB-lite"/>
    </source>
</evidence>
<comment type="caution">
    <text evidence="4">The sequence shown here is derived from an EMBL/GenBank/DDBJ whole genome shotgun (WGS) entry which is preliminary data.</text>
</comment>
<evidence type="ECO:0000256" key="1">
    <source>
        <dbReference type="SAM" id="Coils"/>
    </source>
</evidence>
<feature type="compositionally biased region" description="Low complexity" evidence="2">
    <location>
        <begin position="88"/>
        <end position="103"/>
    </location>
</feature>
<dbReference type="InterPro" id="IPR001012">
    <property type="entry name" value="UBX_dom"/>
</dbReference>
<dbReference type="CDD" id="cd16119">
    <property type="entry name" value="UBX_UBXN6"/>
    <property type="match status" value="1"/>
</dbReference>
<dbReference type="Pfam" id="PF00789">
    <property type="entry name" value="UBX"/>
    <property type="match status" value="1"/>
</dbReference>
<dbReference type="Gene3D" id="3.10.20.90">
    <property type="entry name" value="Phosphatidylinositol 3-kinase Catalytic Subunit, Chain A, domain 1"/>
    <property type="match status" value="1"/>
</dbReference>
<keyword evidence="5" id="KW-1185">Reference proteome</keyword>
<feature type="region of interest" description="Disordered" evidence="2">
    <location>
        <begin position="24"/>
        <end position="123"/>
    </location>
</feature>
<name>A0A2G8JZT6_STIJA</name>
<dbReference type="InterPro" id="IPR029071">
    <property type="entry name" value="Ubiquitin-like_domsf"/>
</dbReference>
<dbReference type="InterPro" id="IPR036339">
    <property type="entry name" value="PUB-like_dom_sf"/>
</dbReference>
<sequence>MLVSCRPNFRHHCSADMANKVVLKPSEEQKQTPFPKFSSDSGPSAAPVRANPSQSSQQAGQKALERFDQKQQSSKPKRNFTVLKSQVKQEATNEAQAAAATSEQKSHVQNQQPPPTPTFSDQDAPISVAGVFYQCPLCSTTASQSELTAHMEVCFATLVSADPLQGTCTMINSINRDFDALKVGKDILCKYVDNIYNHPGEDKYRKIRIGNKAFQEKVVTLKGGIEFLQAVGFQQKELPHQDASELFWVLPEEFAQDMDRLISCKTSLESGEAMRPTLWRDLKILKPVEGNRRFHLPDEFFRITSEEVKREQERRKEIVEKSEQLRTKAMKLADEQNEKRQYRYSLIRVRFPDGYVLQGTFHARDRFSEVIDFVRSCLVNDWQPFVLSDPTGPLLAKERNSLLQLKLAPAAQLTFAWDRQMLSEITAAQGSVEASSPLKPELLASSQTL</sequence>
<dbReference type="Gene3D" id="1.20.58.2190">
    <property type="match status" value="1"/>
</dbReference>
<dbReference type="Proteomes" id="UP000230750">
    <property type="component" value="Unassembled WGS sequence"/>
</dbReference>
<dbReference type="SUPFAM" id="SSF54236">
    <property type="entry name" value="Ubiquitin-like"/>
    <property type="match status" value="1"/>
</dbReference>
<dbReference type="AlphaFoldDB" id="A0A2G8JZT6"/>
<dbReference type="InterPro" id="IPR018997">
    <property type="entry name" value="PUB_domain"/>
</dbReference>
<dbReference type="InterPro" id="IPR042774">
    <property type="entry name" value="UBXN6_PUB"/>
</dbReference>
<evidence type="ECO:0000259" key="3">
    <source>
        <dbReference type="PROSITE" id="PS50033"/>
    </source>
</evidence>
<dbReference type="SMART" id="SM00166">
    <property type="entry name" value="UBX"/>
    <property type="match status" value="1"/>
</dbReference>
<evidence type="ECO:0000313" key="5">
    <source>
        <dbReference type="Proteomes" id="UP000230750"/>
    </source>
</evidence>
<dbReference type="SMART" id="SM00580">
    <property type="entry name" value="PUG"/>
    <property type="match status" value="1"/>
</dbReference>
<dbReference type="STRING" id="307972.A0A2G8JZT6"/>
<dbReference type="CDD" id="cd10460">
    <property type="entry name" value="PUB_UBXD1"/>
    <property type="match status" value="1"/>
</dbReference>
<dbReference type="Pfam" id="PF09409">
    <property type="entry name" value="PUB"/>
    <property type="match status" value="1"/>
</dbReference>
<evidence type="ECO:0000313" key="4">
    <source>
        <dbReference type="EMBL" id="PIK41229.1"/>
    </source>
</evidence>
<dbReference type="EMBL" id="MRZV01001039">
    <property type="protein sequence ID" value="PIK41229.1"/>
    <property type="molecule type" value="Genomic_DNA"/>
</dbReference>
<reference evidence="4 5" key="1">
    <citation type="journal article" date="2017" name="PLoS Biol.">
        <title>The sea cucumber genome provides insights into morphological evolution and visceral regeneration.</title>
        <authorList>
            <person name="Zhang X."/>
            <person name="Sun L."/>
            <person name="Yuan J."/>
            <person name="Sun Y."/>
            <person name="Gao Y."/>
            <person name="Zhang L."/>
            <person name="Li S."/>
            <person name="Dai H."/>
            <person name="Hamel J.F."/>
            <person name="Liu C."/>
            <person name="Yu Y."/>
            <person name="Liu S."/>
            <person name="Lin W."/>
            <person name="Guo K."/>
            <person name="Jin S."/>
            <person name="Xu P."/>
            <person name="Storey K.B."/>
            <person name="Huan P."/>
            <person name="Zhang T."/>
            <person name="Zhou Y."/>
            <person name="Zhang J."/>
            <person name="Lin C."/>
            <person name="Li X."/>
            <person name="Xing L."/>
            <person name="Huo D."/>
            <person name="Sun M."/>
            <person name="Wang L."/>
            <person name="Mercier A."/>
            <person name="Li F."/>
            <person name="Yang H."/>
            <person name="Xiang J."/>
        </authorList>
    </citation>
    <scope>NUCLEOTIDE SEQUENCE [LARGE SCALE GENOMIC DNA]</scope>
    <source>
        <strain evidence="4">Shaxun</strain>
        <tissue evidence="4">Muscle</tissue>
    </source>
</reference>
<dbReference type="GO" id="GO:0005737">
    <property type="term" value="C:cytoplasm"/>
    <property type="evidence" value="ECO:0007669"/>
    <property type="project" value="TreeGrafter"/>
</dbReference>
<accession>A0A2G8JZT6</accession>
<organism evidence="4 5">
    <name type="scientific">Stichopus japonicus</name>
    <name type="common">Sea cucumber</name>
    <dbReference type="NCBI Taxonomy" id="307972"/>
    <lineage>
        <taxon>Eukaryota</taxon>
        <taxon>Metazoa</taxon>
        <taxon>Echinodermata</taxon>
        <taxon>Eleutherozoa</taxon>
        <taxon>Echinozoa</taxon>
        <taxon>Holothuroidea</taxon>
        <taxon>Aspidochirotacea</taxon>
        <taxon>Aspidochirotida</taxon>
        <taxon>Stichopodidae</taxon>
        <taxon>Apostichopus</taxon>
    </lineage>
</organism>
<gene>
    <name evidence="4" type="ORF">BSL78_21936</name>
</gene>
<dbReference type="SUPFAM" id="SSF143503">
    <property type="entry name" value="PUG domain-like"/>
    <property type="match status" value="1"/>
</dbReference>
<feature type="domain" description="UBX" evidence="3">
    <location>
        <begin position="340"/>
        <end position="415"/>
    </location>
</feature>
<feature type="coiled-coil region" evidence="1">
    <location>
        <begin position="308"/>
        <end position="335"/>
    </location>
</feature>
<dbReference type="PANTHER" id="PTHR23153:SF38">
    <property type="entry name" value="UBX DOMAIN-CONTAINING PROTEIN 6"/>
    <property type="match status" value="1"/>
</dbReference>
<dbReference type="PROSITE" id="PS50033">
    <property type="entry name" value="UBX"/>
    <property type="match status" value="1"/>
</dbReference>
<dbReference type="PANTHER" id="PTHR23153">
    <property type="entry name" value="UBX-RELATED"/>
    <property type="match status" value="1"/>
</dbReference>
<keyword evidence="1" id="KW-0175">Coiled coil</keyword>
<feature type="compositionally biased region" description="Polar residues" evidence="2">
    <location>
        <begin position="51"/>
        <end position="60"/>
    </location>
</feature>
<protein>
    <submittedName>
        <fullName evidence="4">Putative UBX domain-containing protein 6</fullName>
    </submittedName>
</protein>
<dbReference type="OrthoDB" id="49605at2759"/>
<proteinExistence type="predicted"/>